<organism evidence="5 6">
    <name type="scientific">Chitinophaga lutea</name>
    <dbReference type="NCBI Taxonomy" id="2488634"/>
    <lineage>
        <taxon>Bacteria</taxon>
        <taxon>Pseudomonadati</taxon>
        <taxon>Bacteroidota</taxon>
        <taxon>Chitinophagia</taxon>
        <taxon>Chitinophagales</taxon>
        <taxon>Chitinophagaceae</taxon>
        <taxon>Chitinophaga</taxon>
    </lineage>
</organism>
<sequence>MKQVTIRALARELNLSVSTISKALRDSYEISAETKQRVLALAATLNYKPNPYASSLRGKKSRTIGVVVPEVADSFFSLAINGIESVMKAMGYHVLICLTHEQFDNEQLILNEFQSGRVDGVLMSVSRETLNGDHIRSLTEQDVPVVFFDRVLEEVQAPRIVTNDFESGYAATAHLIEKGCREIVYLGISKSLSISNRRMEGYRQALADHRLKCTENNIVACTNDPAENYRAVKKILLRKAPKPDGIVASVEKLTTTVYQACNDLRLQIPRDVKVVCFSNLEIATILHPSLTTITQPAFEMGRAAASLLLKAIKGTDVKGAEMVIPSVLIPRGSTAG</sequence>
<evidence type="ECO:0000259" key="4">
    <source>
        <dbReference type="PROSITE" id="PS50932"/>
    </source>
</evidence>
<gene>
    <name evidence="5" type="ORF">EGT74_10770</name>
</gene>
<dbReference type="SUPFAM" id="SSF53822">
    <property type="entry name" value="Periplasmic binding protein-like I"/>
    <property type="match status" value="1"/>
</dbReference>
<dbReference type="Gene3D" id="3.40.50.2300">
    <property type="match status" value="2"/>
</dbReference>
<dbReference type="InterPro" id="IPR010982">
    <property type="entry name" value="Lambda_DNA-bd_dom_sf"/>
</dbReference>
<accession>A0A3N4QDC7</accession>
<feature type="domain" description="HTH lacI-type" evidence="4">
    <location>
        <begin position="4"/>
        <end position="58"/>
    </location>
</feature>
<dbReference type="Proteomes" id="UP000278351">
    <property type="component" value="Unassembled WGS sequence"/>
</dbReference>
<evidence type="ECO:0000256" key="2">
    <source>
        <dbReference type="ARBA" id="ARBA00023125"/>
    </source>
</evidence>
<dbReference type="Pfam" id="PF00356">
    <property type="entry name" value="LacI"/>
    <property type="match status" value="1"/>
</dbReference>
<dbReference type="RefSeq" id="WP_123846480.1">
    <property type="nucleotide sequence ID" value="NZ_RPDH01000001.1"/>
</dbReference>
<dbReference type="PANTHER" id="PTHR30146">
    <property type="entry name" value="LACI-RELATED TRANSCRIPTIONAL REPRESSOR"/>
    <property type="match status" value="1"/>
</dbReference>
<keyword evidence="6" id="KW-1185">Reference proteome</keyword>
<dbReference type="AlphaFoldDB" id="A0A3N4QDC7"/>
<protein>
    <submittedName>
        <fullName evidence="5">LacI family transcriptional regulator</fullName>
    </submittedName>
</protein>
<keyword evidence="2" id="KW-0238">DNA-binding</keyword>
<evidence type="ECO:0000256" key="1">
    <source>
        <dbReference type="ARBA" id="ARBA00023015"/>
    </source>
</evidence>
<dbReference type="InterPro" id="IPR000843">
    <property type="entry name" value="HTH_LacI"/>
</dbReference>
<keyword evidence="1" id="KW-0805">Transcription regulation</keyword>
<keyword evidence="3" id="KW-0804">Transcription</keyword>
<dbReference type="SUPFAM" id="SSF47413">
    <property type="entry name" value="lambda repressor-like DNA-binding domains"/>
    <property type="match status" value="1"/>
</dbReference>
<proteinExistence type="predicted"/>
<dbReference type="InterPro" id="IPR046335">
    <property type="entry name" value="LacI/GalR-like_sensor"/>
</dbReference>
<dbReference type="CDD" id="cd06267">
    <property type="entry name" value="PBP1_LacI_sugar_binding-like"/>
    <property type="match status" value="1"/>
</dbReference>
<dbReference type="CDD" id="cd01392">
    <property type="entry name" value="HTH_LacI"/>
    <property type="match status" value="1"/>
</dbReference>
<dbReference type="InterPro" id="IPR028082">
    <property type="entry name" value="Peripla_BP_I"/>
</dbReference>
<dbReference type="OrthoDB" id="667031at2"/>
<name>A0A3N4QDC7_9BACT</name>
<dbReference type="SMART" id="SM00354">
    <property type="entry name" value="HTH_LACI"/>
    <property type="match status" value="1"/>
</dbReference>
<evidence type="ECO:0000256" key="3">
    <source>
        <dbReference type="ARBA" id="ARBA00023163"/>
    </source>
</evidence>
<dbReference type="GO" id="GO:0003700">
    <property type="term" value="F:DNA-binding transcription factor activity"/>
    <property type="evidence" value="ECO:0007669"/>
    <property type="project" value="TreeGrafter"/>
</dbReference>
<evidence type="ECO:0000313" key="6">
    <source>
        <dbReference type="Proteomes" id="UP000278351"/>
    </source>
</evidence>
<dbReference type="EMBL" id="RPDH01000001">
    <property type="protein sequence ID" value="RPE13967.1"/>
    <property type="molecule type" value="Genomic_DNA"/>
</dbReference>
<evidence type="ECO:0000313" key="5">
    <source>
        <dbReference type="EMBL" id="RPE13967.1"/>
    </source>
</evidence>
<dbReference type="GO" id="GO:0000976">
    <property type="term" value="F:transcription cis-regulatory region binding"/>
    <property type="evidence" value="ECO:0007669"/>
    <property type="project" value="TreeGrafter"/>
</dbReference>
<dbReference type="Gene3D" id="1.10.260.40">
    <property type="entry name" value="lambda repressor-like DNA-binding domains"/>
    <property type="match status" value="1"/>
</dbReference>
<dbReference type="PROSITE" id="PS50932">
    <property type="entry name" value="HTH_LACI_2"/>
    <property type="match status" value="1"/>
</dbReference>
<dbReference type="Pfam" id="PF13377">
    <property type="entry name" value="Peripla_BP_3"/>
    <property type="match status" value="1"/>
</dbReference>
<reference evidence="5 6" key="1">
    <citation type="submission" date="2018-11" db="EMBL/GenBank/DDBJ databases">
        <title>Chitinophaga lutea sp.nov., isolate from arsenic contaminated soil.</title>
        <authorList>
            <person name="Zong Y."/>
        </authorList>
    </citation>
    <scope>NUCLEOTIDE SEQUENCE [LARGE SCALE GENOMIC DNA]</scope>
    <source>
        <strain evidence="5 6">ZY74</strain>
    </source>
</reference>
<dbReference type="PANTHER" id="PTHR30146:SF109">
    <property type="entry name" value="HTH-TYPE TRANSCRIPTIONAL REGULATOR GALS"/>
    <property type="match status" value="1"/>
</dbReference>
<comment type="caution">
    <text evidence="5">The sequence shown here is derived from an EMBL/GenBank/DDBJ whole genome shotgun (WGS) entry which is preliminary data.</text>
</comment>